<comment type="caution">
    <text evidence="1">The sequence shown here is derived from an EMBL/GenBank/DDBJ whole genome shotgun (WGS) entry which is preliminary data.</text>
</comment>
<evidence type="ECO:0000313" key="2">
    <source>
        <dbReference type="Proteomes" id="UP001550044"/>
    </source>
</evidence>
<protein>
    <submittedName>
        <fullName evidence="1">Uncharacterized protein</fullName>
    </submittedName>
</protein>
<dbReference type="Proteomes" id="UP001550044">
    <property type="component" value="Unassembled WGS sequence"/>
</dbReference>
<accession>A0ABV2UPA6</accession>
<dbReference type="EMBL" id="JBEXIP010000109">
    <property type="protein sequence ID" value="MET8439249.1"/>
    <property type="molecule type" value="Genomic_DNA"/>
</dbReference>
<gene>
    <name evidence="1" type="ORF">ABZV61_42765</name>
</gene>
<evidence type="ECO:0000313" key="1">
    <source>
        <dbReference type="EMBL" id="MET8439249.1"/>
    </source>
</evidence>
<proteinExistence type="predicted"/>
<reference evidence="1 2" key="1">
    <citation type="submission" date="2024-06" db="EMBL/GenBank/DDBJ databases">
        <title>The Natural Products Discovery Center: Release of the First 8490 Sequenced Strains for Exploring Actinobacteria Biosynthetic Diversity.</title>
        <authorList>
            <person name="Kalkreuter E."/>
            <person name="Kautsar S.A."/>
            <person name="Yang D."/>
            <person name="Bader C.D."/>
            <person name="Teijaro C.N."/>
            <person name="Fluegel L."/>
            <person name="Davis C.M."/>
            <person name="Simpson J.R."/>
            <person name="Lauterbach L."/>
            <person name="Steele A.D."/>
            <person name="Gui C."/>
            <person name="Meng S."/>
            <person name="Li G."/>
            <person name="Viehrig K."/>
            <person name="Ye F."/>
            <person name="Su P."/>
            <person name="Kiefer A.F."/>
            <person name="Nichols A."/>
            <person name="Cepeda A.J."/>
            <person name="Yan W."/>
            <person name="Fan B."/>
            <person name="Jiang Y."/>
            <person name="Adhikari A."/>
            <person name="Zheng C.-J."/>
            <person name="Schuster L."/>
            <person name="Cowan T.M."/>
            <person name="Smanski M.J."/>
            <person name="Chevrette M.G."/>
            <person name="De Carvalho L.P.S."/>
            <person name="Shen B."/>
        </authorList>
    </citation>
    <scope>NUCLEOTIDE SEQUENCE [LARGE SCALE GENOMIC DNA]</scope>
    <source>
        <strain evidence="1 2">NPDC005137</strain>
    </source>
</reference>
<keyword evidence="2" id="KW-1185">Reference proteome</keyword>
<dbReference type="RefSeq" id="WP_356713666.1">
    <property type="nucleotide sequence ID" value="NZ_JBEXIP010000109.1"/>
</dbReference>
<name>A0ABV2UPA6_9ACTN</name>
<sequence length="256" mass="28518">MPMESVALPIADVDVRATWPRPLAELVNRLTDGARRSGHAPEHYQDLDILAYEDSALTHLEGHLVRARHHTRLLGYEKDAIRAQGLRLLDARLVNDRLDQAHAFGHLTEVEHETLRTVNETVPGHHRLGKREDQVCLTLSAAPQTHHINGIHRLLTYWGGEAIYWQHCEGSPDLAAKLRGLGTPSVVTALLDLTPPGQKRHSIFPSVIHVLTGKALGHEPADADVFYRSPIPPQWIESIVSPGDAAYDRFPELPRS</sequence>
<organism evidence="1 2">
    <name type="scientific">Streptomyces sp. 900116325</name>
    <dbReference type="NCBI Taxonomy" id="3154295"/>
    <lineage>
        <taxon>Bacteria</taxon>
        <taxon>Bacillati</taxon>
        <taxon>Actinomycetota</taxon>
        <taxon>Actinomycetes</taxon>
        <taxon>Kitasatosporales</taxon>
        <taxon>Streptomycetaceae</taxon>
        <taxon>Streptomyces</taxon>
    </lineage>
</organism>